<feature type="domain" description="Glycosyltransferase subfamily 4-like N-terminal" evidence="3">
    <location>
        <begin position="56"/>
        <end position="151"/>
    </location>
</feature>
<dbReference type="PANTHER" id="PTHR12526:SF510">
    <property type="entry name" value="D-INOSITOL 3-PHOSPHATE GLYCOSYLTRANSFERASE"/>
    <property type="match status" value="1"/>
</dbReference>
<reference evidence="4 5" key="1">
    <citation type="submission" date="2020-08" db="EMBL/GenBank/DDBJ databases">
        <title>Sequencing the genomes of 1000 actinobacteria strains.</title>
        <authorList>
            <person name="Klenk H.-P."/>
        </authorList>
    </citation>
    <scope>NUCLEOTIDE SEQUENCE [LARGE SCALE GENOMIC DNA]</scope>
    <source>
        <strain evidence="4 5">DSM 43851</strain>
    </source>
</reference>
<name>A0A7W9KPC7_9PSEU</name>
<evidence type="ECO:0000313" key="4">
    <source>
        <dbReference type="EMBL" id="MBB5896266.1"/>
    </source>
</evidence>
<evidence type="ECO:0000256" key="2">
    <source>
        <dbReference type="ARBA" id="ARBA00022679"/>
    </source>
</evidence>
<dbReference type="CDD" id="cd03801">
    <property type="entry name" value="GT4_PimA-like"/>
    <property type="match status" value="1"/>
</dbReference>
<dbReference type="AlphaFoldDB" id="A0A7W9KPC7"/>
<gene>
    <name evidence="4" type="ORF">BJ998_007462</name>
</gene>
<dbReference type="EMBL" id="JACHIR010000001">
    <property type="protein sequence ID" value="MBB5896266.1"/>
    <property type="molecule type" value="Genomic_DNA"/>
</dbReference>
<dbReference type="Pfam" id="PF13692">
    <property type="entry name" value="Glyco_trans_1_4"/>
    <property type="match status" value="1"/>
</dbReference>
<organism evidence="4 5">
    <name type="scientific">Kutzneria kofuensis</name>
    <dbReference type="NCBI Taxonomy" id="103725"/>
    <lineage>
        <taxon>Bacteria</taxon>
        <taxon>Bacillati</taxon>
        <taxon>Actinomycetota</taxon>
        <taxon>Actinomycetes</taxon>
        <taxon>Pseudonocardiales</taxon>
        <taxon>Pseudonocardiaceae</taxon>
        <taxon>Kutzneria</taxon>
    </lineage>
</organism>
<dbReference type="Gene3D" id="3.40.50.2000">
    <property type="entry name" value="Glycogen Phosphorylase B"/>
    <property type="match status" value="2"/>
</dbReference>
<dbReference type="InterPro" id="IPR028098">
    <property type="entry name" value="Glyco_trans_4-like_N"/>
</dbReference>
<sequence length="356" mass="38344">MTAGGVDVLAVFGGYQGAFAGAERMAWRTATALAKRGNRVATLTDSTEVADAGPRSRSVAELSAARPDWRPDVVHAYDLAKPAHVELARQLARRYRVGLALTPCSVASVWPEPERARELCRAADVLFVLTEAERAELTGIGVPARRILSIPQAPDLTERADPSAFRRRHGITGPVVLFAARRVAFKGYRALLAATRLVWRERPDTTFVFLGADGEPEAAEAFRAHRDPRIRDLGMVDEQTKHDAFADCAVFCLPTSDDVFPLAFVEAWACGKPVVSGRFPGVEEVVRHGVDGLVAEAAPGPVAAALLTLLGDARARTAMGEAGRLRTAERFNWDRVAAIAEAGYRSIGAAGIGRRE</sequence>
<dbReference type="PANTHER" id="PTHR12526">
    <property type="entry name" value="GLYCOSYLTRANSFERASE"/>
    <property type="match status" value="1"/>
</dbReference>
<comment type="caution">
    <text evidence="4">The sequence shown here is derived from an EMBL/GenBank/DDBJ whole genome shotgun (WGS) entry which is preliminary data.</text>
</comment>
<dbReference type="SUPFAM" id="SSF53756">
    <property type="entry name" value="UDP-Glycosyltransferase/glycogen phosphorylase"/>
    <property type="match status" value="1"/>
</dbReference>
<dbReference type="GO" id="GO:0016757">
    <property type="term" value="F:glycosyltransferase activity"/>
    <property type="evidence" value="ECO:0007669"/>
    <property type="project" value="UniProtKB-KW"/>
</dbReference>
<accession>A0A7W9KPC7</accession>
<protein>
    <submittedName>
        <fullName evidence="4">Glycosyltransferase involved in cell wall biosynthesis</fullName>
    </submittedName>
</protein>
<keyword evidence="5" id="KW-1185">Reference proteome</keyword>
<evidence type="ECO:0000313" key="5">
    <source>
        <dbReference type="Proteomes" id="UP000585638"/>
    </source>
</evidence>
<dbReference type="RefSeq" id="WP_184867950.1">
    <property type="nucleotide sequence ID" value="NZ_BAAAWY010000101.1"/>
</dbReference>
<keyword evidence="2 4" id="KW-0808">Transferase</keyword>
<dbReference type="Pfam" id="PF13579">
    <property type="entry name" value="Glyco_trans_4_4"/>
    <property type="match status" value="1"/>
</dbReference>
<proteinExistence type="predicted"/>
<dbReference type="Proteomes" id="UP000585638">
    <property type="component" value="Unassembled WGS sequence"/>
</dbReference>
<evidence type="ECO:0000256" key="1">
    <source>
        <dbReference type="ARBA" id="ARBA00022676"/>
    </source>
</evidence>
<keyword evidence="1" id="KW-0328">Glycosyltransferase</keyword>
<evidence type="ECO:0000259" key="3">
    <source>
        <dbReference type="Pfam" id="PF13579"/>
    </source>
</evidence>